<comment type="caution">
    <text evidence="2">The sequence shown here is derived from an EMBL/GenBank/DDBJ whole genome shotgun (WGS) entry which is preliminary data.</text>
</comment>
<keyword evidence="1" id="KW-0472">Membrane</keyword>
<dbReference type="EMBL" id="JAMZMK010007016">
    <property type="protein sequence ID" value="KAI7746220.1"/>
    <property type="molecule type" value="Genomic_DNA"/>
</dbReference>
<evidence type="ECO:0000256" key="1">
    <source>
        <dbReference type="SAM" id="Phobius"/>
    </source>
</evidence>
<evidence type="ECO:0000313" key="3">
    <source>
        <dbReference type="Proteomes" id="UP001206925"/>
    </source>
</evidence>
<keyword evidence="1" id="KW-1133">Transmembrane helix</keyword>
<proteinExistence type="predicted"/>
<gene>
    <name evidence="2" type="ORF">M8C21_032870</name>
</gene>
<sequence length="170" mass="18450">MTRNRAVYWGIRQDGGVFGGHAASDKNKTGIKGQKSLALDTSSGVWIIKLLLVCRKSLAMDTTIVFDTPVERTGAVVLVIVDHQHASLVPYADMIMADDMSTLCNDLEFNPQESRYWHGQNSLALDTTVASAASSAAVGRVVARGMRHWGLLLDFIFVSVVNISLVKSEG</sequence>
<reference evidence="2" key="1">
    <citation type="submission" date="2022-06" db="EMBL/GenBank/DDBJ databases">
        <title>Uncovering the hologenomic basis of an extraordinary plant invasion.</title>
        <authorList>
            <person name="Bieker V.C."/>
            <person name="Martin M.D."/>
            <person name="Gilbert T."/>
            <person name="Hodgins K."/>
            <person name="Battlay P."/>
            <person name="Petersen B."/>
            <person name="Wilson J."/>
        </authorList>
    </citation>
    <scope>NUCLEOTIDE SEQUENCE</scope>
    <source>
        <strain evidence="2">AA19_3_7</strain>
        <tissue evidence="2">Leaf</tissue>
    </source>
</reference>
<protein>
    <submittedName>
        <fullName evidence="2">Uncharacterized protein</fullName>
    </submittedName>
</protein>
<name>A0AAD5CS22_AMBAR</name>
<feature type="transmembrane region" description="Helical" evidence="1">
    <location>
        <begin position="149"/>
        <end position="166"/>
    </location>
</feature>
<organism evidence="2 3">
    <name type="scientific">Ambrosia artemisiifolia</name>
    <name type="common">Common ragweed</name>
    <dbReference type="NCBI Taxonomy" id="4212"/>
    <lineage>
        <taxon>Eukaryota</taxon>
        <taxon>Viridiplantae</taxon>
        <taxon>Streptophyta</taxon>
        <taxon>Embryophyta</taxon>
        <taxon>Tracheophyta</taxon>
        <taxon>Spermatophyta</taxon>
        <taxon>Magnoliopsida</taxon>
        <taxon>eudicotyledons</taxon>
        <taxon>Gunneridae</taxon>
        <taxon>Pentapetalae</taxon>
        <taxon>asterids</taxon>
        <taxon>campanulids</taxon>
        <taxon>Asterales</taxon>
        <taxon>Asteraceae</taxon>
        <taxon>Asteroideae</taxon>
        <taxon>Heliantheae alliance</taxon>
        <taxon>Heliantheae</taxon>
        <taxon>Ambrosia</taxon>
    </lineage>
</organism>
<dbReference type="Proteomes" id="UP001206925">
    <property type="component" value="Unassembled WGS sequence"/>
</dbReference>
<keyword evidence="1" id="KW-0812">Transmembrane</keyword>
<keyword evidence="3" id="KW-1185">Reference proteome</keyword>
<accession>A0AAD5CS22</accession>
<evidence type="ECO:0000313" key="2">
    <source>
        <dbReference type="EMBL" id="KAI7746220.1"/>
    </source>
</evidence>
<dbReference type="AlphaFoldDB" id="A0AAD5CS22"/>